<evidence type="ECO:0000313" key="3">
    <source>
        <dbReference type="Proteomes" id="UP001194468"/>
    </source>
</evidence>
<organism evidence="2 3">
    <name type="scientific">Boletus edulis BED1</name>
    <dbReference type="NCBI Taxonomy" id="1328754"/>
    <lineage>
        <taxon>Eukaryota</taxon>
        <taxon>Fungi</taxon>
        <taxon>Dikarya</taxon>
        <taxon>Basidiomycota</taxon>
        <taxon>Agaricomycotina</taxon>
        <taxon>Agaricomycetes</taxon>
        <taxon>Agaricomycetidae</taxon>
        <taxon>Boletales</taxon>
        <taxon>Boletineae</taxon>
        <taxon>Boletaceae</taxon>
        <taxon>Boletoideae</taxon>
        <taxon>Boletus</taxon>
    </lineage>
</organism>
<name>A0AAD4GJF9_BOLED</name>
<evidence type="ECO:0000313" key="2">
    <source>
        <dbReference type="EMBL" id="KAF8447551.1"/>
    </source>
</evidence>
<reference evidence="2" key="1">
    <citation type="submission" date="2019-10" db="EMBL/GenBank/DDBJ databases">
        <authorList>
            <consortium name="DOE Joint Genome Institute"/>
            <person name="Kuo A."/>
            <person name="Miyauchi S."/>
            <person name="Kiss E."/>
            <person name="Drula E."/>
            <person name="Kohler A."/>
            <person name="Sanchez-Garcia M."/>
            <person name="Andreopoulos B."/>
            <person name="Barry K.W."/>
            <person name="Bonito G."/>
            <person name="Buee M."/>
            <person name="Carver A."/>
            <person name="Chen C."/>
            <person name="Cichocki N."/>
            <person name="Clum A."/>
            <person name="Culley D."/>
            <person name="Crous P.W."/>
            <person name="Fauchery L."/>
            <person name="Girlanda M."/>
            <person name="Hayes R."/>
            <person name="Keri Z."/>
            <person name="LaButti K."/>
            <person name="Lipzen A."/>
            <person name="Lombard V."/>
            <person name="Magnuson J."/>
            <person name="Maillard F."/>
            <person name="Morin E."/>
            <person name="Murat C."/>
            <person name="Nolan M."/>
            <person name="Ohm R."/>
            <person name="Pangilinan J."/>
            <person name="Pereira M."/>
            <person name="Perotto S."/>
            <person name="Peter M."/>
            <person name="Riley R."/>
            <person name="Sitrit Y."/>
            <person name="Stielow B."/>
            <person name="Szollosi G."/>
            <person name="Zifcakova L."/>
            <person name="Stursova M."/>
            <person name="Spatafora J.W."/>
            <person name="Tedersoo L."/>
            <person name="Vaario L.-M."/>
            <person name="Yamada A."/>
            <person name="Yan M."/>
            <person name="Wang P."/>
            <person name="Xu J."/>
            <person name="Bruns T."/>
            <person name="Baldrian P."/>
            <person name="Vilgalys R."/>
            <person name="Henrissat B."/>
            <person name="Grigoriev I.V."/>
            <person name="Hibbett D."/>
            <person name="Nagy L.G."/>
            <person name="Martin F.M."/>
        </authorList>
    </citation>
    <scope>NUCLEOTIDE SEQUENCE</scope>
    <source>
        <strain evidence="2">BED1</strain>
    </source>
</reference>
<reference evidence="2" key="2">
    <citation type="journal article" date="2020" name="Nat. Commun.">
        <title>Large-scale genome sequencing of mycorrhizal fungi provides insights into the early evolution of symbiotic traits.</title>
        <authorList>
            <person name="Miyauchi S."/>
            <person name="Kiss E."/>
            <person name="Kuo A."/>
            <person name="Drula E."/>
            <person name="Kohler A."/>
            <person name="Sanchez-Garcia M."/>
            <person name="Morin E."/>
            <person name="Andreopoulos B."/>
            <person name="Barry K.W."/>
            <person name="Bonito G."/>
            <person name="Buee M."/>
            <person name="Carver A."/>
            <person name="Chen C."/>
            <person name="Cichocki N."/>
            <person name="Clum A."/>
            <person name="Culley D."/>
            <person name="Crous P.W."/>
            <person name="Fauchery L."/>
            <person name="Girlanda M."/>
            <person name="Hayes R.D."/>
            <person name="Keri Z."/>
            <person name="LaButti K."/>
            <person name="Lipzen A."/>
            <person name="Lombard V."/>
            <person name="Magnuson J."/>
            <person name="Maillard F."/>
            <person name="Murat C."/>
            <person name="Nolan M."/>
            <person name="Ohm R.A."/>
            <person name="Pangilinan J."/>
            <person name="Pereira M.F."/>
            <person name="Perotto S."/>
            <person name="Peter M."/>
            <person name="Pfister S."/>
            <person name="Riley R."/>
            <person name="Sitrit Y."/>
            <person name="Stielow J.B."/>
            <person name="Szollosi G."/>
            <person name="Zifcakova L."/>
            <person name="Stursova M."/>
            <person name="Spatafora J.W."/>
            <person name="Tedersoo L."/>
            <person name="Vaario L.M."/>
            <person name="Yamada A."/>
            <person name="Yan M."/>
            <person name="Wang P."/>
            <person name="Xu J."/>
            <person name="Bruns T."/>
            <person name="Baldrian P."/>
            <person name="Vilgalys R."/>
            <person name="Dunand C."/>
            <person name="Henrissat B."/>
            <person name="Grigoriev I.V."/>
            <person name="Hibbett D."/>
            <person name="Nagy L.G."/>
            <person name="Martin F.M."/>
        </authorList>
    </citation>
    <scope>NUCLEOTIDE SEQUENCE</scope>
    <source>
        <strain evidence="2">BED1</strain>
    </source>
</reference>
<keyword evidence="3" id="KW-1185">Reference proteome</keyword>
<sequence>MVEQPDLRSHMDTRIWNVDKPPLSAELAPVARLYSTRITGADGFRSDLSFTFVSGSGTTLPTTLLPPQMASSPSTSSGRSDLPPTHSSRRQHNFKDVLVFNASGGVLSLRRITLEQHVRESRIPFASPITSLATSISLPGVGAAGWLSASPPVQTRSPISDASKRRSGLTQQMLEAATELVGKDSTVATWQLKRRHDWGEVKRVVHRVGDQPKLQQSKFVFSLSSRLVLY</sequence>
<gene>
    <name evidence="2" type="ORF">L210DRAFT_2802781</name>
</gene>
<dbReference type="Proteomes" id="UP001194468">
    <property type="component" value="Unassembled WGS sequence"/>
</dbReference>
<feature type="compositionally biased region" description="Polar residues" evidence="1">
    <location>
        <begin position="69"/>
        <end position="79"/>
    </location>
</feature>
<dbReference type="EMBL" id="WHUW01000004">
    <property type="protein sequence ID" value="KAF8447551.1"/>
    <property type="molecule type" value="Genomic_DNA"/>
</dbReference>
<proteinExistence type="predicted"/>
<comment type="caution">
    <text evidence="2">The sequence shown here is derived from an EMBL/GenBank/DDBJ whole genome shotgun (WGS) entry which is preliminary data.</text>
</comment>
<protein>
    <submittedName>
        <fullName evidence="2">Uncharacterized protein</fullName>
    </submittedName>
</protein>
<accession>A0AAD4GJF9</accession>
<dbReference type="AlphaFoldDB" id="A0AAD4GJF9"/>
<evidence type="ECO:0000256" key="1">
    <source>
        <dbReference type="SAM" id="MobiDB-lite"/>
    </source>
</evidence>
<feature type="region of interest" description="Disordered" evidence="1">
    <location>
        <begin position="61"/>
        <end position="90"/>
    </location>
</feature>